<evidence type="ECO:0000313" key="6">
    <source>
        <dbReference type="Proteomes" id="UP000095192"/>
    </source>
</evidence>
<comment type="caution">
    <text evidence="5">The sequence shown here is derived from an EMBL/GenBank/DDBJ whole genome shotgun (WGS) entry which is preliminary data.</text>
</comment>
<comment type="similarity">
    <text evidence="1">Belongs to the PI3/PI4-kinase family. Type III PI4K subfamily.</text>
</comment>
<dbReference type="GO" id="GO:0005737">
    <property type="term" value="C:cytoplasm"/>
    <property type="evidence" value="ECO:0007669"/>
    <property type="project" value="TreeGrafter"/>
</dbReference>
<dbReference type="InterPro" id="IPR036940">
    <property type="entry name" value="PI3/4_kinase_cat_sf"/>
</dbReference>
<dbReference type="SMART" id="SM00146">
    <property type="entry name" value="PI3Kc"/>
    <property type="match status" value="1"/>
</dbReference>
<sequence>MRSSAISCRLCAAGGANGLVGMQSLSPCVFSQVKDRHNGNVLISVESGRLMHIDFGFIMELSPGGDLAFERAPFKLTAEMSVLLGREQGPLFKAFSSKCIRGFLILREQADNLISFLEAMQFSGIACFKPLAVENLRSRFQLHLSPLQAVAFMEAKIREALQSFTTKAYDVVQHLQQGIEH</sequence>
<dbReference type="Proteomes" id="UP000095192">
    <property type="component" value="Unassembled WGS sequence"/>
</dbReference>
<dbReference type="InterPro" id="IPR011009">
    <property type="entry name" value="Kinase-like_dom_sf"/>
</dbReference>
<dbReference type="VEuPathDB" id="ToxoDB:LOC34619462"/>
<dbReference type="GO" id="GO:0004430">
    <property type="term" value="F:1-phosphatidylinositol 4-kinase activity"/>
    <property type="evidence" value="ECO:0007669"/>
    <property type="project" value="TreeGrafter"/>
</dbReference>
<keyword evidence="3" id="KW-0418">Kinase</keyword>
<gene>
    <name evidence="5" type="ORF">cyc_08252</name>
</gene>
<keyword evidence="2" id="KW-0808">Transferase</keyword>
<keyword evidence="6" id="KW-1185">Reference proteome</keyword>
<dbReference type="Gene3D" id="1.10.1070.11">
    <property type="entry name" value="Phosphatidylinositol 3-/4-kinase, catalytic domain"/>
    <property type="match status" value="1"/>
</dbReference>
<evidence type="ECO:0000256" key="3">
    <source>
        <dbReference type="ARBA" id="ARBA00022777"/>
    </source>
</evidence>
<dbReference type="PROSITE" id="PS50290">
    <property type="entry name" value="PI3_4_KINASE_3"/>
    <property type="match status" value="1"/>
</dbReference>
<protein>
    <submittedName>
        <fullName evidence="5">Phosphatidylinositol 3-and 4-kinase domain-containing protein</fullName>
    </submittedName>
</protein>
<evidence type="ECO:0000256" key="1">
    <source>
        <dbReference type="ARBA" id="ARBA00006209"/>
    </source>
</evidence>
<dbReference type="InterPro" id="IPR000403">
    <property type="entry name" value="PI3/4_kinase_cat_dom"/>
</dbReference>
<dbReference type="InParanoid" id="A0A1D3D6K2"/>
<dbReference type="PANTHER" id="PTHR10048:SF15">
    <property type="entry name" value="PHOSPHATIDYLINOSITOL 4-KINASE ALPHA"/>
    <property type="match status" value="1"/>
</dbReference>
<dbReference type="EMBL" id="JROU02000516">
    <property type="protein sequence ID" value="OEH79083.1"/>
    <property type="molecule type" value="Genomic_DNA"/>
</dbReference>
<dbReference type="GO" id="GO:0005886">
    <property type="term" value="C:plasma membrane"/>
    <property type="evidence" value="ECO:0007669"/>
    <property type="project" value="TreeGrafter"/>
</dbReference>
<evidence type="ECO:0000313" key="5">
    <source>
        <dbReference type="EMBL" id="OEH79083.1"/>
    </source>
</evidence>
<evidence type="ECO:0000256" key="2">
    <source>
        <dbReference type="ARBA" id="ARBA00022679"/>
    </source>
</evidence>
<evidence type="ECO:0000259" key="4">
    <source>
        <dbReference type="PROSITE" id="PS50290"/>
    </source>
</evidence>
<dbReference type="AlphaFoldDB" id="A0A1D3D6K2"/>
<dbReference type="SUPFAM" id="SSF56112">
    <property type="entry name" value="Protein kinase-like (PK-like)"/>
    <property type="match status" value="1"/>
</dbReference>
<reference evidence="5 6" key="1">
    <citation type="journal article" date="2016" name="BMC Genomics">
        <title>Comparative genomics reveals Cyclospora cayetanensis possesses coccidia-like metabolism and invasion components but unique surface antigens.</title>
        <authorList>
            <person name="Liu S."/>
            <person name="Wang L."/>
            <person name="Zheng H."/>
            <person name="Xu Z."/>
            <person name="Roellig D.M."/>
            <person name="Li N."/>
            <person name="Frace M.A."/>
            <person name="Tang K."/>
            <person name="Arrowood M.J."/>
            <person name="Moss D.M."/>
            <person name="Zhang L."/>
            <person name="Feng Y."/>
            <person name="Xiao L."/>
        </authorList>
    </citation>
    <scope>NUCLEOTIDE SEQUENCE [LARGE SCALE GENOMIC DNA]</scope>
    <source>
        <strain evidence="5 6">CHN_HEN01</strain>
    </source>
</reference>
<proteinExistence type="inferred from homology"/>
<dbReference type="PANTHER" id="PTHR10048">
    <property type="entry name" value="PHOSPHATIDYLINOSITOL KINASE"/>
    <property type="match status" value="1"/>
</dbReference>
<dbReference type="InterPro" id="IPR015433">
    <property type="entry name" value="PI3/4_kinase"/>
</dbReference>
<dbReference type="VEuPathDB" id="ToxoDB:cyc_08252"/>
<dbReference type="Pfam" id="PF00454">
    <property type="entry name" value="PI3_PI4_kinase"/>
    <property type="match status" value="1"/>
</dbReference>
<feature type="domain" description="PI3K/PI4K catalytic" evidence="4">
    <location>
        <begin position="1"/>
        <end position="165"/>
    </location>
</feature>
<dbReference type="GO" id="GO:0048015">
    <property type="term" value="P:phosphatidylinositol-mediated signaling"/>
    <property type="evidence" value="ECO:0007669"/>
    <property type="project" value="TreeGrafter"/>
</dbReference>
<name>A0A1D3D6K2_9EIME</name>
<dbReference type="GO" id="GO:0046854">
    <property type="term" value="P:phosphatidylinositol phosphate biosynthetic process"/>
    <property type="evidence" value="ECO:0007669"/>
    <property type="project" value="InterPro"/>
</dbReference>
<accession>A0A1D3D6K2</accession>
<organism evidence="5 6">
    <name type="scientific">Cyclospora cayetanensis</name>
    <dbReference type="NCBI Taxonomy" id="88456"/>
    <lineage>
        <taxon>Eukaryota</taxon>
        <taxon>Sar</taxon>
        <taxon>Alveolata</taxon>
        <taxon>Apicomplexa</taxon>
        <taxon>Conoidasida</taxon>
        <taxon>Coccidia</taxon>
        <taxon>Eucoccidiorida</taxon>
        <taxon>Eimeriorina</taxon>
        <taxon>Eimeriidae</taxon>
        <taxon>Cyclospora</taxon>
    </lineage>
</organism>